<organism evidence="1 2">
    <name type="scientific">Persicobacter diffluens</name>
    <dbReference type="NCBI Taxonomy" id="981"/>
    <lineage>
        <taxon>Bacteria</taxon>
        <taxon>Pseudomonadati</taxon>
        <taxon>Bacteroidota</taxon>
        <taxon>Cytophagia</taxon>
        <taxon>Cytophagales</taxon>
        <taxon>Persicobacteraceae</taxon>
        <taxon>Persicobacter</taxon>
    </lineage>
</organism>
<accession>A0AAN5AK91</accession>
<gene>
    <name evidence="1" type="ORF">PEDI_31420</name>
</gene>
<comment type="caution">
    <text evidence="1">The sequence shown here is derived from an EMBL/GenBank/DDBJ whole genome shotgun (WGS) entry which is preliminary data.</text>
</comment>
<keyword evidence="2" id="KW-1185">Reference proteome</keyword>
<dbReference type="AlphaFoldDB" id="A0AAN5AK91"/>
<reference evidence="1 2" key="1">
    <citation type="submission" date="2021-12" db="EMBL/GenBank/DDBJ databases">
        <title>Genome sequencing of bacteria with rrn-lacking chromosome and rrn-plasmid.</title>
        <authorList>
            <person name="Anda M."/>
            <person name="Iwasaki W."/>
        </authorList>
    </citation>
    <scope>NUCLEOTIDE SEQUENCE [LARGE SCALE GENOMIC DNA]</scope>
    <source>
        <strain evidence="1 2">NBRC 15940</strain>
    </source>
</reference>
<evidence type="ECO:0000313" key="1">
    <source>
        <dbReference type="EMBL" id="GJM62590.1"/>
    </source>
</evidence>
<protein>
    <submittedName>
        <fullName evidence="1">Uncharacterized protein</fullName>
    </submittedName>
</protein>
<sequence>MSSIELKLIRIIHALIPRLAVKRENEGSVTCFEFFQRSRGLKSKPPSYIEAFDKSALSLYPFYIGFDFRYHSVNNSG</sequence>
<evidence type="ECO:0000313" key="2">
    <source>
        <dbReference type="Proteomes" id="UP001310022"/>
    </source>
</evidence>
<name>A0AAN5AK91_9BACT</name>
<proteinExistence type="predicted"/>
<dbReference type="EMBL" id="BQKE01000002">
    <property type="protein sequence ID" value="GJM62590.1"/>
    <property type="molecule type" value="Genomic_DNA"/>
</dbReference>
<dbReference type="Proteomes" id="UP001310022">
    <property type="component" value="Unassembled WGS sequence"/>
</dbReference>